<dbReference type="Proteomes" id="UP000199287">
    <property type="component" value="Unassembled WGS sequence"/>
</dbReference>
<organism evidence="2 3">
    <name type="scientific">Tindallia magadiensis</name>
    <dbReference type="NCBI Taxonomy" id="69895"/>
    <lineage>
        <taxon>Bacteria</taxon>
        <taxon>Bacillati</taxon>
        <taxon>Bacillota</taxon>
        <taxon>Clostridia</taxon>
        <taxon>Peptostreptococcales</taxon>
        <taxon>Tindalliaceae</taxon>
        <taxon>Tindallia</taxon>
    </lineage>
</organism>
<evidence type="ECO:0000256" key="1">
    <source>
        <dbReference type="SAM" id="Coils"/>
    </source>
</evidence>
<dbReference type="Pfam" id="PF04977">
    <property type="entry name" value="DivIC"/>
    <property type="match status" value="1"/>
</dbReference>
<feature type="coiled-coil region" evidence="1">
    <location>
        <begin position="37"/>
        <end position="71"/>
    </location>
</feature>
<dbReference type="EMBL" id="FOQA01000003">
    <property type="protein sequence ID" value="SFH79833.1"/>
    <property type="molecule type" value="Genomic_DNA"/>
</dbReference>
<reference evidence="3" key="1">
    <citation type="submission" date="2016-10" db="EMBL/GenBank/DDBJ databases">
        <authorList>
            <person name="Varghese N."/>
            <person name="Submissions S."/>
        </authorList>
    </citation>
    <scope>NUCLEOTIDE SEQUENCE [LARGE SCALE GENOMIC DNA]</scope>
    <source>
        <strain evidence="3">Z-7934</strain>
    </source>
</reference>
<dbReference type="AlphaFoldDB" id="A0A1I3CZE2"/>
<dbReference type="InterPro" id="IPR007060">
    <property type="entry name" value="FtsL/DivIC"/>
</dbReference>
<dbReference type="OrthoDB" id="14319at2"/>
<dbReference type="STRING" id="69895.SAMN05192551_10385"/>
<proteinExistence type="predicted"/>
<keyword evidence="1" id="KW-0175">Coiled coil</keyword>
<keyword evidence="3" id="KW-1185">Reference proteome</keyword>
<accession>A0A1I3CZE2</accession>
<dbReference type="RefSeq" id="WP_093371019.1">
    <property type="nucleotide sequence ID" value="NZ_FOQA01000003.1"/>
</dbReference>
<sequence>MARRRKRASLSRKIFWIVVVLLALNPIRTWYTQEQERRELEELHHHAQKQVEALEEEIEALRYTLEHITEDEYIEAMARQNLRMVREDEWVLVDIQQRENR</sequence>
<evidence type="ECO:0000313" key="3">
    <source>
        <dbReference type="Proteomes" id="UP000199287"/>
    </source>
</evidence>
<name>A0A1I3CZE2_9FIRM</name>
<protein>
    <submittedName>
        <fullName evidence="2">Septum formation initiator</fullName>
    </submittedName>
</protein>
<evidence type="ECO:0000313" key="2">
    <source>
        <dbReference type="EMBL" id="SFH79833.1"/>
    </source>
</evidence>
<gene>
    <name evidence="2" type="ORF">SAMN05192551_10385</name>
</gene>